<feature type="compositionally biased region" description="Low complexity" evidence="2">
    <location>
        <begin position="83"/>
        <end position="94"/>
    </location>
</feature>
<keyword evidence="1" id="KW-0175">Coiled coil</keyword>
<name>A0A3N4I9H2_ASCIM</name>
<dbReference type="Proteomes" id="UP000275078">
    <property type="component" value="Unassembled WGS sequence"/>
</dbReference>
<feature type="compositionally biased region" description="Polar residues" evidence="2">
    <location>
        <begin position="1"/>
        <end position="16"/>
    </location>
</feature>
<organism evidence="3 4">
    <name type="scientific">Ascobolus immersus RN42</name>
    <dbReference type="NCBI Taxonomy" id="1160509"/>
    <lineage>
        <taxon>Eukaryota</taxon>
        <taxon>Fungi</taxon>
        <taxon>Dikarya</taxon>
        <taxon>Ascomycota</taxon>
        <taxon>Pezizomycotina</taxon>
        <taxon>Pezizomycetes</taxon>
        <taxon>Pezizales</taxon>
        <taxon>Ascobolaceae</taxon>
        <taxon>Ascobolus</taxon>
    </lineage>
</organism>
<evidence type="ECO:0000256" key="2">
    <source>
        <dbReference type="SAM" id="MobiDB-lite"/>
    </source>
</evidence>
<feature type="region of interest" description="Disordered" evidence="2">
    <location>
        <begin position="57"/>
        <end position="94"/>
    </location>
</feature>
<feature type="region of interest" description="Disordered" evidence="2">
    <location>
        <begin position="1"/>
        <end position="32"/>
    </location>
</feature>
<reference evidence="3 4" key="1">
    <citation type="journal article" date="2018" name="Nat. Ecol. Evol.">
        <title>Pezizomycetes genomes reveal the molecular basis of ectomycorrhizal truffle lifestyle.</title>
        <authorList>
            <person name="Murat C."/>
            <person name="Payen T."/>
            <person name="Noel B."/>
            <person name="Kuo A."/>
            <person name="Morin E."/>
            <person name="Chen J."/>
            <person name="Kohler A."/>
            <person name="Krizsan K."/>
            <person name="Balestrini R."/>
            <person name="Da Silva C."/>
            <person name="Montanini B."/>
            <person name="Hainaut M."/>
            <person name="Levati E."/>
            <person name="Barry K.W."/>
            <person name="Belfiori B."/>
            <person name="Cichocki N."/>
            <person name="Clum A."/>
            <person name="Dockter R.B."/>
            <person name="Fauchery L."/>
            <person name="Guy J."/>
            <person name="Iotti M."/>
            <person name="Le Tacon F."/>
            <person name="Lindquist E.A."/>
            <person name="Lipzen A."/>
            <person name="Malagnac F."/>
            <person name="Mello A."/>
            <person name="Molinier V."/>
            <person name="Miyauchi S."/>
            <person name="Poulain J."/>
            <person name="Riccioni C."/>
            <person name="Rubini A."/>
            <person name="Sitrit Y."/>
            <person name="Splivallo R."/>
            <person name="Traeger S."/>
            <person name="Wang M."/>
            <person name="Zifcakova L."/>
            <person name="Wipf D."/>
            <person name="Zambonelli A."/>
            <person name="Paolocci F."/>
            <person name="Nowrousian M."/>
            <person name="Ottonello S."/>
            <person name="Baldrian P."/>
            <person name="Spatafora J.W."/>
            <person name="Henrissat B."/>
            <person name="Nagy L.G."/>
            <person name="Aury J.M."/>
            <person name="Wincker P."/>
            <person name="Grigoriev I.V."/>
            <person name="Bonfante P."/>
            <person name="Martin F.M."/>
        </authorList>
    </citation>
    <scope>NUCLEOTIDE SEQUENCE [LARGE SCALE GENOMIC DNA]</scope>
    <source>
        <strain evidence="3 4">RN42</strain>
    </source>
</reference>
<evidence type="ECO:0000313" key="4">
    <source>
        <dbReference type="Proteomes" id="UP000275078"/>
    </source>
</evidence>
<feature type="compositionally biased region" description="Polar residues" evidence="2">
    <location>
        <begin position="57"/>
        <end position="82"/>
    </location>
</feature>
<dbReference type="EMBL" id="ML119669">
    <property type="protein sequence ID" value="RPA82719.1"/>
    <property type="molecule type" value="Genomic_DNA"/>
</dbReference>
<sequence length="235" mass="26578">MVSSKSHYATFSTDSTLPAASPNASSPANSSTCTLTGNGRDYFSTYTNIKCNKAESPTINTATTSGSTDYTNPPSTADYSSNTTVTTLPGLTTPTLTNEKELDLCYTYTFTRTESSYAPAEFNYSTPPGQSKSLYRRIKNFFKAFHIIRHWPKYERKLERKLHYLREDVAYWRGEVEERERQQMERLERQKQLLEEKRKREAQIWGVEGGLRGCAPDVKVGMMGNEMASMVGACY</sequence>
<dbReference type="AlphaFoldDB" id="A0A3N4I9H2"/>
<accession>A0A3N4I9H2</accession>
<protein>
    <submittedName>
        <fullName evidence="3">Uncharacterized protein</fullName>
    </submittedName>
</protein>
<gene>
    <name evidence="3" type="ORF">BJ508DRAFT_360937</name>
</gene>
<keyword evidence="4" id="KW-1185">Reference proteome</keyword>
<proteinExistence type="predicted"/>
<evidence type="ECO:0000313" key="3">
    <source>
        <dbReference type="EMBL" id="RPA82719.1"/>
    </source>
</evidence>
<evidence type="ECO:0000256" key="1">
    <source>
        <dbReference type="SAM" id="Coils"/>
    </source>
</evidence>
<feature type="coiled-coil region" evidence="1">
    <location>
        <begin position="177"/>
        <end position="204"/>
    </location>
</feature>
<feature type="compositionally biased region" description="Low complexity" evidence="2">
    <location>
        <begin position="18"/>
        <end position="31"/>
    </location>
</feature>